<protein>
    <submittedName>
        <fullName evidence="1">Uncharacterized protein</fullName>
    </submittedName>
</protein>
<sequence length="130" mass="15012">MTDFFCDVFNKKQSGRFDGQLGMNCEKEVRILVGNNGLVEDEDMLPVSPLKMEEENGNQIQMQLGSLEQYLAPDEDSIKIKIGDPPSIELKIGFTDCVRCDEAFKPFVHFYVTRVEMEVCREDPNETWFY</sequence>
<evidence type="ECO:0000313" key="1">
    <source>
        <dbReference type="EMBL" id="KAK1375776.1"/>
    </source>
</evidence>
<dbReference type="AlphaFoldDB" id="A0AAD8HZQ5"/>
<keyword evidence="2" id="KW-1185">Reference proteome</keyword>
<name>A0AAD8HZQ5_9APIA</name>
<evidence type="ECO:0000313" key="2">
    <source>
        <dbReference type="Proteomes" id="UP001237642"/>
    </source>
</evidence>
<proteinExistence type="predicted"/>
<gene>
    <name evidence="1" type="ORF">POM88_031969</name>
</gene>
<organism evidence="1 2">
    <name type="scientific">Heracleum sosnowskyi</name>
    <dbReference type="NCBI Taxonomy" id="360622"/>
    <lineage>
        <taxon>Eukaryota</taxon>
        <taxon>Viridiplantae</taxon>
        <taxon>Streptophyta</taxon>
        <taxon>Embryophyta</taxon>
        <taxon>Tracheophyta</taxon>
        <taxon>Spermatophyta</taxon>
        <taxon>Magnoliopsida</taxon>
        <taxon>eudicotyledons</taxon>
        <taxon>Gunneridae</taxon>
        <taxon>Pentapetalae</taxon>
        <taxon>asterids</taxon>
        <taxon>campanulids</taxon>
        <taxon>Apiales</taxon>
        <taxon>Apiaceae</taxon>
        <taxon>Apioideae</taxon>
        <taxon>apioid superclade</taxon>
        <taxon>Tordylieae</taxon>
        <taxon>Tordyliinae</taxon>
        <taxon>Heracleum</taxon>
    </lineage>
</organism>
<reference evidence="1" key="1">
    <citation type="submission" date="2023-02" db="EMBL/GenBank/DDBJ databases">
        <title>Genome of toxic invasive species Heracleum sosnowskyi carries increased number of genes despite the absence of recent whole-genome duplications.</title>
        <authorList>
            <person name="Schelkunov M."/>
            <person name="Shtratnikova V."/>
            <person name="Makarenko M."/>
            <person name="Klepikova A."/>
            <person name="Omelchenko D."/>
            <person name="Novikova G."/>
            <person name="Obukhova E."/>
            <person name="Bogdanov V."/>
            <person name="Penin A."/>
            <person name="Logacheva M."/>
        </authorList>
    </citation>
    <scope>NUCLEOTIDE SEQUENCE</scope>
    <source>
        <strain evidence="1">Hsosn_3</strain>
        <tissue evidence="1">Leaf</tissue>
    </source>
</reference>
<reference evidence="1" key="2">
    <citation type="submission" date="2023-05" db="EMBL/GenBank/DDBJ databases">
        <authorList>
            <person name="Schelkunov M.I."/>
        </authorList>
    </citation>
    <scope>NUCLEOTIDE SEQUENCE</scope>
    <source>
        <strain evidence="1">Hsosn_3</strain>
        <tissue evidence="1">Leaf</tissue>
    </source>
</reference>
<comment type="caution">
    <text evidence="1">The sequence shown here is derived from an EMBL/GenBank/DDBJ whole genome shotgun (WGS) entry which is preliminary data.</text>
</comment>
<dbReference type="Proteomes" id="UP001237642">
    <property type="component" value="Unassembled WGS sequence"/>
</dbReference>
<dbReference type="EMBL" id="JAUIZM010000007">
    <property type="protein sequence ID" value="KAK1375776.1"/>
    <property type="molecule type" value="Genomic_DNA"/>
</dbReference>
<accession>A0AAD8HZQ5</accession>